<keyword evidence="2" id="KW-1185">Reference proteome</keyword>
<accession>D7MYH1</accession>
<dbReference type="Gramene" id="Al_scaffold_1084_1">
    <property type="protein sequence ID" value="Al_scaffold_1084_1"/>
    <property type="gene ID" value="Al_scaffold_1084_1"/>
</dbReference>
<dbReference type="HOGENOM" id="CLU_1878248_0_0_1"/>
<dbReference type="InterPro" id="IPR032675">
    <property type="entry name" value="LRR_dom_sf"/>
</dbReference>
<dbReference type="eggNOG" id="KOG4341">
    <property type="taxonomic scope" value="Eukaryota"/>
</dbReference>
<protein>
    <submittedName>
        <fullName evidence="1">Predicted protein</fullName>
    </submittedName>
</protein>
<organism evidence="2">
    <name type="scientific">Arabidopsis lyrata subsp. lyrata</name>
    <name type="common">Lyre-leaved rock-cress</name>
    <dbReference type="NCBI Taxonomy" id="81972"/>
    <lineage>
        <taxon>Eukaryota</taxon>
        <taxon>Viridiplantae</taxon>
        <taxon>Streptophyta</taxon>
        <taxon>Embryophyta</taxon>
        <taxon>Tracheophyta</taxon>
        <taxon>Spermatophyta</taxon>
        <taxon>Magnoliopsida</taxon>
        <taxon>eudicotyledons</taxon>
        <taxon>Gunneridae</taxon>
        <taxon>Pentapetalae</taxon>
        <taxon>rosids</taxon>
        <taxon>malvids</taxon>
        <taxon>Brassicales</taxon>
        <taxon>Brassicaceae</taxon>
        <taxon>Camelineae</taxon>
        <taxon>Arabidopsis</taxon>
    </lineage>
</organism>
<dbReference type="AlphaFoldDB" id="D7MYH1"/>
<name>D7MYH1_ARALL</name>
<evidence type="ECO:0000313" key="1">
    <source>
        <dbReference type="EMBL" id="EFH38411.1"/>
    </source>
</evidence>
<evidence type="ECO:0000313" key="2">
    <source>
        <dbReference type="Proteomes" id="UP000008694"/>
    </source>
</evidence>
<dbReference type="STRING" id="81972.D7MYH1"/>
<sequence>MARIIFKGFHKLKYINLSNTVGFDGSFLRVLGHRCNDSPLETLILRNCFSLQESEVLKFLNSLIAGNFISIQYIDVSSNKGLACDGERRTSKPNFPLEKLKEERSDVTFVAEFPSETKSLTDGNILDAIYGSDNLI</sequence>
<gene>
    <name evidence="1" type="ORF">ARALYDRAFT_655618</name>
</gene>
<dbReference type="Gene3D" id="3.80.10.10">
    <property type="entry name" value="Ribonuclease Inhibitor"/>
    <property type="match status" value="1"/>
</dbReference>
<reference evidence="2" key="1">
    <citation type="journal article" date="2011" name="Nat. Genet.">
        <title>The Arabidopsis lyrata genome sequence and the basis of rapid genome size change.</title>
        <authorList>
            <person name="Hu T.T."/>
            <person name="Pattyn P."/>
            <person name="Bakker E.G."/>
            <person name="Cao J."/>
            <person name="Cheng J.-F."/>
            <person name="Clark R.M."/>
            <person name="Fahlgren N."/>
            <person name="Fawcett J.A."/>
            <person name="Grimwood J."/>
            <person name="Gundlach H."/>
            <person name="Haberer G."/>
            <person name="Hollister J.D."/>
            <person name="Ossowski S."/>
            <person name="Ottilar R.P."/>
            <person name="Salamov A.A."/>
            <person name="Schneeberger K."/>
            <person name="Spannagl M."/>
            <person name="Wang X."/>
            <person name="Yang L."/>
            <person name="Nasrallah M.E."/>
            <person name="Bergelson J."/>
            <person name="Carrington J.C."/>
            <person name="Gaut B.S."/>
            <person name="Schmutz J."/>
            <person name="Mayer K.F.X."/>
            <person name="Van de Peer Y."/>
            <person name="Grigoriev I.V."/>
            <person name="Nordborg M."/>
            <person name="Weigel D."/>
            <person name="Guo Y.-L."/>
        </authorList>
    </citation>
    <scope>NUCLEOTIDE SEQUENCE [LARGE SCALE GENOMIC DNA]</scope>
    <source>
        <strain evidence="2">cv. MN47</strain>
    </source>
</reference>
<dbReference type="Proteomes" id="UP000008694">
    <property type="component" value="Unassembled WGS sequence"/>
</dbReference>
<dbReference type="SUPFAM" id="SSF52047">
    <property type="entry name" value="RNI-like"/>
    <property type="match status" value="1"/>
</dbReference>
<proteinExistence type="predicted"/>
<dbReference type="EMBL" id="GL349386">
    <property type="protein sequence ID" value="EFH38411.1"/>
    <property type="molecule type" value="Genomic_DNA"/>
</dbReference>